<dbReference type="PANTHER" id="PTHR43775">
    <property type="entry name" value="FATTY ACID SYNTHASE"/>
    <property type="match status" value="1"/>
</dbReference>
<dbReference type="Gene3D" id="3.40.50.980">
    <property type="match status" value="2"/>
</dbReference>
<dbReference type="InterPro" id="IPR036291">
    <property type="entry name" value="NAD(P)-bd_dom_sf"/>
</dbReference>
<protein>
    <submittedName>
        <fullName evidence="20">Amino acid adenylation domain-containing protein</fullName>
    </submittedName>
</protein>
<dbReference type="Pfam" id="PF22336">
    <property type="entry name" value="RhiE-like_linker"/>
    <property type="match status" value="1"/>
</dbReference>
<feature type="active site" description="Proton acceptor; for dehydratase activity" evidence="15">
    <location>
        <position position="2227"/>
    </location>
</feature>
<name>A0A9W7QF98_BACCE</name>
<dbReference type="PROSITE" id="PS50075">
    <property type="entry name" value="CARRIER"/>
    <property type="match status" value="1"/>
</dbReference>
<dbReference type="GO" id="GO:0005524">
    <property type="term" value="F:ATP binding"/>
    <property type="evidence" value="ECO:0007669"/>
    <property type="project" value="UniProtKB-KW"/>
</dbReference>
<dbReference type="InterPro" id="IPR049900">
    <property type="entry name" value="PKS_mFAS_DH"/>
</dbReference>
<dbReference type="Pfam" id="PF00550">
    <property type="entry name" value="PP-binding"/>
    <property type="match status" value="1"/>
</dbReference>
<dbReference type="InterPro" id="IPR023213">
    <property type="entry name" value="CAT-like_dom_sf"/>
</dbReference>
<dbReference type="NCBIfam" id="TIGR01733">
    <property type="entry name" value="AA-adenyl-dom"/>
    <property type="match status" value="1"/>
</dbReference>
<feature type="domain" description="Carrier" evidence="17">
    <location>
        <begin position="1464"/>
        <end position="1541"/>
    </location>
</feature>
<keyword evidence="7" id="KW-0963">Cytoplasm</keyword>
<dbReference type="GO" id="GO:0004312">
    <property type="term" value="F:fatty acid synthase activity"/>
    <property type="evidence" value="ECO:0007669"/>
    <property type="project" value="TreeGrafter"/>
</dbReference>
<dbReference type="FunFam" id="3.30.559.10:FF:000023">
    <property type="entry name" value="Non-ribosomal peptide synthetase"/>
    <property type="match status" value="1"/>
</dbReference>
<accession>A0A9W7QF98</accession>
<dbReference type="InterPro" id="IPR042104">
    <property type="entry name" value="PKS_dehydratase_sf"/>
</dbReference>
<comment type="function">
    <text evidence="2">Involved in some intermediate steps for the synthesis of the antibiotic polyketide bacillaene which is involved in secondary metabolism.</text>
</comment>
<evidence type="ECO:0000256" key="2">
    <source>
        <dbReference type="ARBA" id="ARBA00003299"/>
    </source>
</evidence>
<dbReference type="PROSITE" id="PS52019">
    <property type="entry name" value="PKS_MFAS_DH"/>
    <property type="match status" value="1"/>
</dbReference>
<evidence type="ECO:0000259" key="19">
    <source>
        <dbReference type="PROSITE" id="PS52019"/>
    </source>
</evidence>
<feature type="domain" description="Ketosynthase family 3 (KS3)" evidence="18">
    <location>
        <begin position="1589"/>
        <end position="2027"/>
    </location>
</feature>
<evidence type="ECO:0000313" key="20">
    <source>
        <dbReference type="EMBL" id="KAB2395350.1"/>
    </source>
</evidence>
<dbReference type="InterPro" id="IPR049551">
    <property type="entry name" value="PKS_DH_C"/>
</dbReference>
<keyword evidence="10" id="KW-0677">Repeat</keyword>
<evidence type="ECO:0000259" key="18">
    <source>
        <dbReference type="PROSITE" id="PS52004"/>
    </source>
</evidence>
<dbReference type="InterPro" id="IPR045851">
    <property type="entry name" value="AMP-bd_C_sf"/>
</dbReference>
<evidence type="ECO:0000313" key="21">
    <source>
        <dbReference type="Proteomes" id="UP000475765"/>
    </source>
</evidence>
<dbReference type="Pfam" id="PF21089">
    <property type="entry name" value="PKS_DH_N"/>
    <property type="match status" value="1"/>
</dbReference>
<evidence type="ECO:0000256" key="5">
    <source>
        <dbReference type="ARBA" id="ARBA00006432"/>
    </source>
</evidence>
<dbReference type="SUPFAM" id="SSF56801">
    <property type="entry name" value="Acetyl-CoA synthetase-like"/>
    <property type="match status" value="1"/>
</dbReference>
<keyword evidence="9" id="KW-0808">Transferase</keyword>
<dbReference type="Pfam" id="PF00668">
    <property type="entry name" value="Condensation"/>
    <property type="match status" value="2"/>
</dbReference>
<evidence type="ECO:0000256" key="9">
    <source>
        <dbReference type="ARBA" id="ARBA00022679"/>
    </source>
</evidence>
<feature type="domain" description="PKS/mFAS DH" evidence="19">
    <location>
        <begin position="2194"/>
        <end position="2467"/>
    </location>
</feature>
<evidence type="ECO:0000256" key="11">
    <source>
        <dbReference type="ARBA" id="ARBA00022741"/>
    </source>
</evidence>
<dbReference type="GO" id="GO:0005886">
    <property type="term" value="C:plasma membrane"/>
    <property type="evidence" value="ECO:0007669"/>
    <property type="project" value="TreeGrafter"/>
</dbReference>
<dbReference type="GO" id="GO:0071770">
    <property type="term" value="P:DIM/DIP cell wall layer assembly"/>
    <property type="evidence" value="ECO:0007669"/>
    <property type="project" value="TreeGrafter"/>
</dbReference>
<dbReference type="Pfam" id="PF00109">
    <property type="entry name" value="ketoacyl-synt"/>
    <property type="match status" value="1"/>
</dbReference>
<comment type="subcellular location">
    <subcellularLocation>
        <location evidence="3">Cytoplasm</location>
    </subcellularLocation>
</comment>
<dbReference type="GO" id="GO:0004315">
    <property type="term" value="F:3-oxoacyl-[acyl-carrier-protein] synthase activity"/>
    <property type="evidence" value="ECO:0007669"/>
    <property type="project" value="InterPro"/>
</dbReference>
<evidence type="ECO:0000256" key="8">
    <source>
        <dbReference type="ARBA" id="ARBA00022553"/>
    </source>
</evidence>
<dbReference type="SMART" id="SM00825">
    <property type="entry name" value="PKS_KS"/>
    <property type="match status" value="1"/>
</dbReference>
<comment type="similarity">
    <text evidence="5">Belongs to the ATP-dependent AMP-binding enzyme family.</text>
</comment>
<organism evidence="20 21">
    <name type="scientific">Bacillus cereus</name>
    <dbReference type="NCBI Taxonomy" id="1396"/>
    <lineage>
        <taxon>Bacteria</taxon>
        <taxon>Bacillati</taxon>
        <taxon>Bacillota</taxon>
        <taxon>Bacilli</taxon>
        <taxon>Bacillales</taxon>
        <taxon>Bacillaceae</taxon>
        <taxon>Bacillus</taxon>
        <taxon>Bacillus cereus group</taxon>
    </lineage>
</organism>
<dbReference type="InterPro" id="IPR020845">
    <property type="entry name" value="AMP-binding_CS"/>
</dbReference>
<dbReference type="SUPFAM" id="SSF47336">
    <property type="entry name" value="ACP-like"/>
    <property type="match status" value="1"/>
</dbReference>
<keyword evidence="16" id="KW-0175">Coiled coil</keyword>
<evidence type="ECO:0000256" key="4">
    <source>
        <dbReference type="ARBA" id="ARBA00004789"/>
    </source>
</evidence>
<dbReference type="InterPro" id="IPR013968">
    <property type="entry name" value="PKS_KR"/>
</dbReference>
<dbReference type="FunFam" id="3.40.50.12780:FF:000012">
    <property type="entry name" value="Non-ribosomal peptide synthetase"/>
    <property type="match status" value="1"/>
</dbReference>
<evidence type="ECO:0000256" key="6">
    <source>
        <dbReference type="ARBA" id="ARBA00022450"/>
    </source>
</evidence>
<dbReference type="Gene3D" id="3.30.559.10">
    <property type="entry name" value="Chloramphenicol acetyltransferase-like domain"/>
    <property type="match status" value="2"/>
</dbReference>
<dbReference type="Pfam" id="PF00501">
    <property type="entry name" value="AMP-binding"/>
    <property type="match status" value="1"/>
</dbReference>
<evidence type="ECO:0000256" key="16">
    <source>
        <dbReference type="SAM" id="Coils"/>
    </source>
</evidence>
<dbReference type="SUPFAM" id="SSF53901">
    <property type="entry name" value="Thiolase-like"/>
    <property type="match status" value="1"/>
</dbReference>
<dbReference type="Proteomes" id="UP000475765">
    <property type="component" value="Unassembled WGS sequence"/>
</dbReference>
<comment type="caution">
    <text evidence="20">The sequence shown here is derived from an EMBL/GenBank/DDBJ whole genome shotgun (WGS) entry which is preliminary data.</text>
</comment>
<dbReference type="InterPro" id="IPR054514">
    <property type="entry name" value="RhiE-like_linker"/>
</dbReference>
<dbReference type="InterPro" id="IPR050091">
    <property type="entry name" value="PKS_NRPS_Biosynth_Enz"/>
</dbReference>
<reference evidence="20 21" key="1">
    <citation type="submission" date="2019-10" db="EMBL/GenBank/DDBJ databases">
        <title>Bacillus from the desert of Cuatro Cinegas, Coahuila.</title>
        <authorList>
            <person name="Olmedo-Alvarez G."/>
            <person name="Saldana S."/>
            <person name="Barcelo D."/>
        </authorList>
    </citation>
    <scope>NUCLEOTIDE SEQUENCE [LARGE SCALE GENOMIC DNA]</scope>
    <source>
        <strain evidence="20 21">CH417_13T</strain>
    </source>
</reference>
<evidence type="ECO:0000256" key="10">
    <source>
        <dbReference type="ARBA" id="ARBA00022737"/>
    </source>
</evidence>
<keyword evidence="14" id="KW-0012">Acyltransferase</keyword>
<dbReference type="InterPro" id="IPR009081">
    <property type="entry name" value="PP-bd_ACP"/>
</dbReference>
<dbReference type="PROSITE" id="PS00455">
    <property type="entry name" value="AMP_BINDING"/>
    <property type="match status" value="1"/>
</dbReference>
<evidence type="ECO:0000256" key="15">
    <source>
        <dbReference type="PROSITE-ProRule" id="PRU01363"/>
    </source>
</evidence>
<dbReference type="InterPro" id="IPR000873">
    <property type="entry name" value="AMP-dep_synth/lig_dom"/>
</dbReference>
<dbReference type="InterPro" id="IPR049490">
    <property type="entry name" value="C883_1060-like_KR_N"/>
</dbReference>
<dbReference type="Gene3D" id="3.30.300.30">
    <property type="match status" value="1"/>
</dbReference>
<dbReference type="Gene3D" id="3.30.559.30">
    <property type="entry name" value="Nonribosomal peptide synthetase, condensation domain"/>
    <property type="match status" value="2"/>
</dbReference>
<dbReference type="Gene3D" id="2.30.38.10">
    <property type="entry name" value="Luciferase, Domain 3"/>
    <property type="match status" value="1"/>
</dbReference>
<dbReference type="CDD" id="cd00833">
    <property type="entry name" value="PKS"/>
    <property type="match status" value="1"/>
</dbReference>
<dbReference type="Pfam" id="PF14765">
    <property type="entry name" value="PS-DH"/>
    <property type="match status" value="1"/>
</dbReference>
<feature type="region of interest" description="N-terminal hotdog fold" evidence="15">
    <location>
        <begin position="2194"/>
        <end position="2310"/>
    </location>
</feature>
<evidence type="ECO:0000256" key="3">
    <source>
        <dbReference type="ARBA" id="ARBA00004496"/>
    </source>
</evidence>
<dbReference type="Gene3D" id="1.10.1240.100">
    <property type="match status" value="1"/>
</dbReference>
<dbReference type="InterPro" id="IPR049552">
    <property type="entry name" value="PKS_DH_N"/>
</dbReference>
<dbReference type="Pfam" id="PF08659">
    <property type="entry name" value="KR"/>
    <property type="match status" value="1"/>
</dbReference>
<dbReference type="Pfam" id="PF02801">
    <property type="entry name" value="Ketoacyl-synt_C"/>
    <property type="match status" value="1"/>
</dbReference>
<dbReference type="PROSITE" id="PS52004">
    <property type="entry name" value="KS3_2"/>
    <property type="match status" value="1"/>
</dbReference>
<feature type="coiled-coil region" evidence="16">
    <location>
        <begin position="2303"/>
        <end position="2330"/>
    </location>
</feature>
<dbReference type="Gene3D" id="1.10.1200.10">
    <property type="entry name" value="ACP-like"/>
    <property type="match status" value="1"/>
</dbReference>
<comment type="cofactor">
    <cofactor evidence="1">
        <name>pantetheine 4'-phosphate</name>
        <dbReference type="ChEBI" id="CHEBI:47942"/>
    </cofactor>
</comment>
<proteinExistence type="inferred from homology"/>
<keyword evidence="13" id="KW-0521">NADP</keyword>
<dbReference type="SUPFAM" id="SSF51735">
    <property type="entry name" value="NAD(P)-binding Rossmann-fold domains"/>
    <property type="match status" value="1"/>
</dbReference>
<dbReference type="InterPro" id="IPR010071">
    <property type="entry name" value="AA_adenyl_dom"/>
</dbReference>
<gene>
    <name evidence="20" type="ORF">F8172_14850</name>
</gene>
<dbReference type="GO" id="GO:0005737">
    <property type="term" value="C:cytoplasm"/>
    <property type="evidence" value="ECO:0007669"/>
    <property type="project" value="UniProtKB-SubCell"/>
</dbReference>
<dbReference type="InterPro" id="IPR057326">
    <property type="entry name" value="KR_dom"/>
</dbReference>
<dbReference type="RefSeq" id="WP_151521940.1">
    <property type="nucleotide sequence ID" value="NZ_WBPL01000015.1"/>
</dbReference>
<dbReference type="InterPro" id="IPR018201">
    <property type="entry name" value="Ketoacyl_synth_AS"/>
</dbReference>
<dbReference type="EMBL" id="WBPP01000017">
    <property type="protein sequence ID" value="KAB2395350.1"/>
    <property type="molecule type" value="Genomic_DNA"/>
</dbReference>
<keyword evidence="6" id="KW-0596">Phosphopantetheine</keyword>
<dbReference type="InterPro" id="IPR020841">
    <property type="entry name" value="PKS_Beta-ketoAc_synthase_dom"/>
</dbReference>
<dbReference type="PANTHER" id="PTHR43775:SF37">
    <property type="entry name" value="SI:DKEY-61P9.11"/>
    <property type="match status" value="1"/>
</dbReference>
<dbReference type="SMART" id="SM00822">
    <property type="entry name" value="PKS_KR"/>
    <property type="match status" value="1"/>
</dbReference>
<dbReference type="InterPro" id="IPR016039">
    <property type="entry name" value="Thiolase-like"/>
</dbReference>
<feature type="region of interest" description="C-terminal hotdog fold" evidence="15">
    <location>
        <begin position="2322"/>
        <end position="2467"/>
    </location>
</feature>
<dbReference type="PROSITE" id="PS00606">
    <property type="entry name" value="KS3_1"/>
    <property type="match status" value="1"/>
</dbReference>
<dbReference type="Pfam" id="PF21394">
    <property type="entry name" value="Beta-ketacyl_N"/>
    <property type="match status" value="1"/>
</dbReference>
<evidence type="ECO:0000256" key="14">
    <source>
        <dbReference type="ARBA" id="ARBA00023315"/>
    </source>
</evidence>
<evidence type="ECO:0000256" key="1">
    <source>
        <dbReference type="ARBA" id="ARBA00001957"/>
    </source>
</evidence>
<evidence type="ECO:0000256" key="12">
    <source>
        <dbReference type="ARBA" id="ARBA00022840"/>
    </source>
</evidence>
<dbReference type="Gene3D" id="3.40.50.720">
    <property type="entry name" value="NAD(P)-binding Rossmann-like Domain"/>
    <property type="match status" value="1"/>
</dbReference>
<feature type="active site" description="Proton donor; for dehydratase activity" evidence="15">
    <location>
        <position position="2384"/>
    </location>
</feature>
<dbReference type="Gene3D" id="3.10.129.110">
    <property type="entry name" value="Polyketide synthase dehydratase"/>
    <property type="match status" value="1"/>
</dbReference>
<dbReference type="InterPro" id="IPR036736">
    <property type="entry name" value="ACP-like_sf"/>
</dbReference>
<dbReference type="SUPFAM" id="SSF52777">
    <property type="entry name" value="CoA-dependent acyltransferases"/>
    <property type="match status" value="4"/>
</dbReference>
<dbReference type="InterPro" id="IPR001242">
    <property type="entry name" value="Condensation_dom"/>
</dbReference>
<dbReference type="FunFam" id="3.40.47.10:FF:000019">
    <property type="entry name" value="Polyketide synthase type I"/>
    <property type="match status" value="1"/>
</dbReference>
<evidence type="ECO:0000259" key="17">
    <source>
        <dbReference type="PROSITE" id="PS50075"/>
    </source>
</evidence>
<keyword evidence="11" id="KW-0547">Nucleotide-binding</keyword>
<evidence type="ECO:0000256" key="7">
    <source>
        <dbReference type="ARBA" id="ARBA00022490"/>
    </source>
</evidence>
<keyword evidence="8" id="KW-0597">Phosphoprotein</keyword>
<dbReference type="FunFam" id="3.40.50.980:FF:000001">
    <property type="entry name" value="Non-ribosomal peptide synthetase"/>
    <property type="match status" value="1"/>
</dbReference>
<evidence type="ECO:0000256" key="13">
    <source>
        <dbReference type="ARBA" id="ARBA00022857"/>
    </source>
</evidence>
<dbReference type="CDD" id="cd05930">
    <property type="entry name" value="A_NRPS"/>
    <property type="match status" value="1"/>
</dbReference>
<dbReference type="CDD" id="cd08953">
    <property type="entry name" value="KR_2_SDR_x"/>
    <property type="match status" value="1"/>
</dbReference>
<dbReference type="InterPro" id="IPR014030">
    <property type="entry name" value="Ketoacyl_synth_N"/>
</dbReference>
<dbReference type="InterPro" id="IPR014031">
    <property type="entry name" value="Ketoacyl_synth_C"/>
</dbReference>
<dbReference type="GO" id="GO:0006633">
    <property type="term" value="P:fatty acid biosynthetic process"/>
    <property type="evidence" value="ECO:0007669"/>
    <property type="project" value="InterPro"/>
</dbReference>
<keyword evidence="12" id="KW-0067">ATP-binding</keyword>
<comment type="pathway">
    <text evidence="4">Antibiotic biosynthesis; bacillaene biosynthesis.</text>
</comment>
<sequence length="2967" mass="341072">MKSFELENLKETQKKILIQKVKEKLKQYNRVPTYSKSDDIYAPFQLTDIQSSYFVGKQIENIGCHSYLEFSVENLDIDRLENAWNTLIQYHPMLRAKITGNGKQVIQERVDKYQFLKCDWKDKANPLEELNKLRNEMSHKVYSYNTWPLFDIRISKIKGQRHTVHVSMDSWIVDGNSAAIIYEQWYKLYHDKDYKLEPLSANFRDYIVSMENFKDSDSYKKCIEYWTNKLTPFPYSVDLPVRKEKLNNKRNRWTWESSEEQWKKFKGLLKKYKVNPTSALITMFSDSISQYCKQDEFGILMTYANRFQIHKDINKVIGPFTTSGVFKVQKNAEDTLLSRIKKSQKQIFQDLDHLYVSGISALKAQDREAVTSPIPIVFTSMLNNGKLEDNWLNEVEFSVSQTPQIYLECQLQERKGKLQVIWDIAEGVLIEEEIQDIFNNFINAIQLLTDKEYLINERTVNQNIFEESKQQLLKLASDNIDQKIKLTHLQQSYIAQRLLNPSKNSAIVYRAFDIEGLDINKLEQALNNLIDQKDYLQNYPQENGKIGRQYEAREYRISVKDFTNLQDNQKEKENQKLINEMEEELISQLNSLRFVVYVSKHTGNSYRIHTMLDMIWFDGFSTWFFYDCLFSKYFTNETWISKKGEFLQYLIAREEYEKTNEYKRDQNYWNKKFSKISSGPKLEMQGKRKSNNKTKLSYTLKNTNSLLNKAMDLQVNPITIFLTIFMEVICKWNEKSDFSLVLADYKNRNHLNDKNDFGDYTHLSWVEYKNDQNSLIQKLLHVQNQLNLDLQHSWGNPLKSLFTTMKTYNKNLEFPIVVTNCLESSTSFLKYIDITDSFSKTPNIGIDKVIYKSPEGLAFHWQVNEELVPLHIATEIFQEYCHQLDYLLEVSNWDINVTELERKEENLVYVNLNEEQQKFVYDWNQWNQTDAFYNSSLLIHQLFEKKVESKPNNIAIITDSIQLSYQELNKQANQLAHYLIKKGVKKGDLVGVYLDRSEKVIVSLLSILKVGAAYVPLNNDDPIKRVQSVIDSSGLTYIISNSSLLDLLSSLKVESVLLDIEEDSICRQFDNNPNLNISSDDLAYVIFTSGSTGTPKGVAVKHKPVINLIEWAEKTFHFSDNDRVLFVNPISFDLSVFDIFGLLSYGGSIYVVSDEDKYNASKLLDLLSSEEITFWNSAPAYLQLLVPFINLKKLKHTEHLRLVFLSGDWIPLTLPDNIRNTFNNAEIISLGGATEATVWSNYYRIGEINKEWKSIPYGKPIQNARYYILNDELKPCGIGEVGNLYIGGECLSEGYINNEIETKNCFIPDFYHEKESMIMYKTGDLARYFNDGNIEFLGRADYQVKIRGFRIELGEIESALNSIGFKNAVAVVKKDNNGNQYIVGFGEHPDIKGVLKEKEILNQLNTLLPEYMKPSQVVSLNTMPITNNGKIDRKLLTNASVDDLLKNHIFDIHGGNDIKQISDNIRQTIDTFILQEIASVLEKELSEIDLTTNIGDLGFNSLQYTILSAKVAEKYNIEINPALFFKYNTGEEIAKFIIDNYHDELLGTNTNSELDYIQDSSNYDRTKQVPNLNTSIKDKHNAPNSLHSDNDIAIIGLHSIMPQSGDIKEFWENLINGVDTSDEIPKERWDWKEYYGNPTQKGNYTNVKHASFIKDIDKFDAKFFGISPREAELMDPRQRLLLEGTWKTLEDAGYKPSELRGSSIGVFIGATGDEYATMTLNSNAPIDQFSLIGGSRTILANRISYLFDWNGPSEVVDTACSSSLVSIHRAINAIRNGECNLAIAGGINIMIDPTPHISLNKVGMLSPDGKCKTFDESADGYGRGEGLGILLLKPLEKAIRDKDHIYGIVKGSAVNHGGKANALTAPNPKAQTEVILSAYRNANIDPIQIGFIETHGTGTPLGDPIEIEGLKEAYKLYSEEYGEKHSDEEHKIALGAVKTNIGHLESAAGIAGLVKLILALYHKTLPPNIHQNKLNPNIDIMNSPFFVVNKLEEWRSPIDRFGNTLPRVGGVSSFGFGGVNAHILLEEYNNENTEYSVKEDPVIIPLSAKNKKSLLEYVKELLIYIQSGDQPLIRDLAFTFQVGREAFNERLVIVVKNYVELQQKLTAFLNGEYNISNLFYENISHLKVDLKHLKNEKEAIDTIISQNKYEEIARLWSWGITIEWDRLYKGSTPLKKPVPTYPFAKTSYWLKNINGFFKNYMPEMLDVDAKETKLVKIDGTEEVLSNHIINGEKILPAAAYLELIRAAVEINLEACQLENIIWLRSISEQQLPNNFYIRMKDQYEKISVSIQDSTGIDYCVAELKNVKHKNQLLKMSIDEIQQRVEHIEEDCYSLFNKLGISYGEGFEVIHHFKYNQTEALSYMSIPKHLVNTNYNYLLHPSLIDGALQSALLLQTLNANTSETYLPFSIEKLIFHKSIPEDCYVYVSIQKETKNYKKHNIFILNTDGEVVVEIIGCMARLQRNKKESNMVASNDLLESNIQYFKNQWTEVYFNGLNEVRTYQENHQYLLIGVPNLITNMMDMNGKNVYKIYPVKDHYENVSSNEVKMDINNAEYWRQLLERFNQISFSPTHIVYWHDVDIFGENLMLDYVESSFNPVFTMTKEIMRFKRSKQTDFIVMSPLNKLGVVEPSVGALSGFGKSLQKENPKINFKVVHFKNYQNEKGILSNNKLFTSLLNMEGLTKEENELLYDFSRNKLYKNSIEAIKATGKGLPIYEGRVYIVTGGLGKIGLQITQVLLERNASVALIGRSRLEDQELNKVNNNKLKYYSTDLGNREELEKTIVQIKRELGAISGIFHCAGSVNDGLLLTKSKNNALDTLNGKVKGLLNLDQGTINENLDFFVLFSSLTSITGNVGQTDYAYANRFLDYYAFLRNKQVETNVRHGRTISISWPLWENGGMSLPDRELQYIKEYYGLIPLKSELAIQFLFKELDCDIPHMTICLGDRHKVLKYLQIDLKRTNISKDLVRN</sequence>
<dbReference type="Gene3D" id="3.40.47.10">
    <property type="match status" value="1"/>
</dbReference>